<comment type="similarity">
    <text evidence="1">Belongs to the 'GDXG' lipolytic enzyme family.</text>
</comment>
<dbReference type="RefSeq" id="WP_133882921.1">
    <property type="nucleotide sequence ID" value="NZ_MWIN01000007.1"/>
</dbReference>
<evidence type="ECO:0000313" key="5">
    <source>
        <dbReference type="EMBL" id="TDU26751.1"/>
    </source>
</evidence>
<dbReference type="Pfam" id="PF07859">
    <property type="entry name" value="Abhydrolase_3"/>
    <property type="match status" value="1"/>
</dbReference>
<dbReference type="Gene3D" id="3.40.50.1820">
    <property type="entry name" value="alpha/beta hydrolase"/>
    <property type="match status" value="1"/>
</dbReference>
<evidence type="ECO:0000256" key="2">
    <source>
        <dbReference type="ARBA" id="ARBA00022801"/>
    </source>
</evidence>
<dbReference type="PANTHER" id="PTHR48081">
    <property type="entry name" value="AB HYDROLASE SUPERFAMILY PROTEIN C4A8.06C"/>
    <property type="match status" value="1"/>
</dbReference>
<dbReference type="Proteomes" id="UP000295341">
    <property type="component" value="Unassembled WGS sequence"/>
</dbReference>
<organism evidence="5 6">
    <name type="scientific">Panacagrimonas perspica</name>
    <dbReference type="NCBI Taxonomy" id="381431"/>
    <lineage>
        <taxon>Bacteria</taxon>
        <taxon>Pseudomonadati</taxon>
        <taxon>Pseudomonadota</taxon>
        <taxon>Gammaproteobacteria</taxon>
        <taxon>Nevskiales</taxon>
        <taxon>Nevskiaceae</taxon>
        <taxon>Panacagrimonas</taxon>
    </lineage>
</organism>
<sequence length="299" mass="31632">MSQQQLDAVIRDVQACFGAFGPDTTLEQMRADWDAVSSTPPSTLGAKQTPVDAGGVRAVWFDAPGAAQDRVVLYLHGGGYVLGGPISHGSMAAQISKSSKSRVLFVDYRLAPEAPFPAAVEDSTAAYKWLLAQGIKPGRIAISGDSAGGGLCVSTLLSIKQNKLPMPACAAPLSPWVDMEALGETMTSKESVDPIVKKPLLLGMVSMVVPAGKSVRDPLIAPLYGDLSGLPPLLIQVGTRETLLDDARRLADAAKKAGVKVQLHEFEGQIHVFQVFCTRLDEAVEALDEVGAFVQQHTS</sequence>
<dbReference type="AlphaFoldDB" id="A0A4R7P104"/>
<dbReference type="InterPro" id="IPR033140">
    <property type="entry name" value="Lipase_GDXG_put_SER_AS"/>
</dbReference>
<dbReference type="InterPro" id="IPR050300">
    <property type="entry name" value="GDXG_lipolytic_enzyme"/>
</dbReference>
<reference evidence="5 6" key="1">
    <citation type="submission" date="2019-03" db="EMBL/GenBank/DDBJ databases">
        <title>Genomic Encyclopedia of Type Strains, Phase IV (KMG-IV): sequencing the most valuable type-strain genomes for metagenomic binning, comparative biology and taxonomic classification.</title>
        <authorList>
            <person name="Goeker M."/>
        </authorList>
    </citation>
    <scope>NUCLEOTIDE SEQUENCE [LARGE SCALE GENOMIC DNA]</scope>
    <source>
        <strain evidence="5 6">DSM 26377</strain>
    </source>
</reference>
<accession>A0A4R7P104</accession>
<comment type="caution">
    <text evidence="5">The sequence shown here is derived from an EMBL/GenBank/DDBJ whole genome shotgun (WGS) entry which is preliminary data.</text>
</comment>
<evidence type="ECO:0000259" key="4">
    <source>
        <dbReference type="Pfam" id="PF07859"/>
    </source>
</evidence>
<name>A0A4R7P104_9GAMM</name>
<evidence type="ECO:0000256" key="3">
    <source>
        <dbReference type="PROSITE-ProRule" id="PRU10038"/>
    </source>
</evidence>
<keyword evidence="6" id="KW-1185">Reference proteome</keyword>
<dbReference type="PANTHER" id="PTHR48081:SF8">
    <property type="entry name" value="ALPHA_BETA HYDROLASE FOLD-3 DOMAIN-CONTAINING PROTEIN-RELATED"/>
    <property type="match status" value="1"/>
</dbReference>
<dbReference type="EMBL" id="SOBT01000010">
    <property type="protein sequence ID" value="TDU26751.1"/>
    <property type="molecule type" value="Genomic_DNA"/>
</dbReference>
<dbReference type="InterPro" id="IPR013094">
    <property type="entry name" value="AB_hydrolase_3"/>
</dbReference>
<dbReference type="InterPro" id="IPR029058">
    <property type="entry name" value="AB_hydrolase_fold"/>
</dbReference>
<dbReference type="PROSITE" id="PS01174">
    <property type="entry name" value="LIPASE_GDXG_SER"/>
    <property type="match status" value="1"/>
</dbReference>
<dbReference type="OrthoDB" id="9806180at2"/>
<protein>
    <submittedName>
        <fullName evidence="5">Acetyl esterase/lipase</fullName>
    </submittedName>
</protein>
<dbReference type="GO" id="GO:0016787">
    <property type="term" value="F:hydrolase activity"/>
    <property type="evidence" value="ECO:0007669"/>
    <property type="project" value="UniProtKB-KW"/>
</dbReference>
<evidence type="ECO:0000313" key="6">
    <source>
        <dbReference type="Proteomes" id="UP000295341"/>
    </source>
</evidence>
<proteinExistence type="inferred from homology"/>
<gene>
    <name evidence="5" type="ORF">DFR24_3781</name>
</gene>
<dbReference type="SUPFAM" id="SSF53474">
    <property type="entry name" value="alpha/beta-Hydrolases"/>
    <property type="match status" value="1"/>
</dbReference>
<feature type="active site" evidence="3">
    <location>
        <position position="146"/>
    </location>
</feature>
<keyword evidence="2" id="KW-0378">Hydrolase</keyword>
<evidence type="ECO:0000256" key="1">
    <source>
        <dbReference type="ARBA" id="ARBA00010515"/>
    </source>
</evidence>
<feature type="domain" description="Alpha/beta hydrolase fold-3" evidence="4">
    <location>
        <begin position="72"/>
        <end position="274"/>
    </location>
</feature>